<reference evidence="2" key="1">
    <citation type="submission" date="2019-02" db="EMBL/GenBank/DDBJ databases">
        <authorList>
            <person name="Gruber-Vodicka R. H."/>
            <person name="Seah K. B. B."/>
        </authorList>
    </citation>
    <scope>NUCLEOTIDE SEQUENCE</scope>
    <source>
        <strain evidence="2">BECK_BZ197</strain>
        <strain evidence="4">BECK_BZ198</strain>
        <strain evidence="3">BECK_BZ199</strain>
    </source>
</reference>
<dbReference type="EMBL" id="CAADFO010000032">
    <property type="protein sequence ID" value="VFK28003.1"/>
    <property type="molecule type" value="Genomic_DNA"/>
</dbReference>
<dbReference type="EMBL" id="CAADFQ010000009">
    <property type="protein sequence ID" value="VFK29311.1"/>
    <property type="molecule type" value="Genomic_DNA"/>
</dbReference>
<name>A0A450XFD0_9GAMM</name>
<evidence type="ECO:0000313" key="4">
    <source>
        <dbReference type="EMBL" id="VFK74742.1"/>
    </source>
</evidence>
<gene>
    <name evidence="2" type="ORF">BECKMB1821G_GA0114241_10323</name>
    <name evidence="4" type="ORF">BECKMB1821H_GA0114242_100927</name>
    <name evidence="3" type="ORF">BECKMB1821I_GA0114274_100927</name>
</gene>
<evidence type="ECO:0000313" key="2">
    <source>
        <dbReference type="EMBL" id="VFK28003.1"/>
    </source>
</evidence>
<keyword evidence="1" id="KW-1133">Transmembrane helix</keyword>
<keyword evidence="1" id="KW-0472">Membrane</keyword>
<protein>
    <submittedName>
        <fullName evidence="2">Uncharacterized protein</fullName>
    </submittedName>
</protein>
<feature type="transmembrane region" description="Helical" evidence="1">
    <location>
        <begin position="221"/>
        <end position="238"/>
    </location>
</feature>
<organism evidence="2">
    <name type="scientific">Candidatus Kentrum sp. MB</name>
    <dbReference type="NCBI Taxonomy" id="2138164"/>
    <lineage>
        <taxon>Bacteria</taxon>
        <taxon>Pseudomonadati</taxon>
        <taxon>Pseudomonadota</taxon>
        <taxon>Gammaproteobacteria</taxon>
        <taxon>Candidatus Kentrum</taxon>
    </lineage>
</organism>
<proteinExistence type="predicted"/>
<evidence type="ECO:0000256" key="1">
    <source>
        <dbReference type="SAM" id="Phobius"/>
    </source>
</evidence>
<keyword evidence="1" id="KW-0812">Transmembrane</keyword>
<dbReference type="AlphaFoldDB" id="A0A450XFD0"/>
<sequence length="341" mass="36607">MSEETIRDLAQALGNDKDVLLDDIERRIRWGVKSLGSDCFSVIEEKAGYQRTKYDPPSPDWGKRFVLFCRKKNHKGNALDSPVTDRVSNEVSAAFLEYYQDKSEDISAIVARDFAKDEAFVGAIVDAIHDTNVVKASEWMTKKMIEAQIRAVVIAALQSAQIQAIGSQIASVTTALIAKVAASSVGTIISKQLLLYSKVVVAKILASAAFKTMVAAAIKKFAAAAILATVTHALWGLLGAKVAAAIGSAIVPIIAVAILGWVVYEIVNMPEKLGDKLAVEVRAKLDREMNNINRQMASNIYEQIGGSFGGLAASLATNDAFIEALNSCVGSAESEETTIRA</sequence>
<feature type="transmembrane region" description="Helical" evidence="1">
    <location>
        <begin position="244"/>
        <end position="264"/>
    </location>
</feature>
<evidence type="ECO:0000313" key="3">
    <source>
        <dbReference type="EMBL" id="VFK29311.1"/>
    </source>
</evidence>
<dbReference type="EMBL" id="CAADGH010000009">
    <property type="protein sequence ID" value="VFK74742.1"/>
    <property type="molecule type" value="Genomic_DNA"/>
</dbReference>
<accession>A0A450XFD0</accession>